<dbReference type="InterPro" id="IPR010727">
    <property type="entry name" value="DUF1302"/>
</dbReference>
<name>A0A385YX68_9PSED</name>
<dbReference type="AlphaFoldDB" id="A0A385YX68"/>
<dbReference type="RefSeq" id="WP_119891919.1">
    <property type="nucleotide sequence ID" value="NZ_CP032419.1"/>
</dbReference>
<protein>
    <submittedName>
        <fullName evidence="2">DUF1302 family protein</fullName>
    </submittedName>
</protein>
<evidence type="ECO:0000313" key="2">
    <source>
        <dbReference type="EMBL" id="AYC31286.1"/>
    </source>
</evidence>
<evidence type="ECO:0000313" key="3">
    <source>
        <dbReference type="Proteomes" id="UP000265560"/>
    </source>
</evidence>
<reference evidence="3" key="1">
    <citation type="submission" date="2018-09" db="EMBL/GenBank/DDBJ databases">
        <authorList>
            <person name="Zhu H."/>
        </authorList>
    </citation>
    <scope>NUCLEOTIDE SEQUENCE [LARGE SCALE GENOMIC DNA]</scope>
    <source>
        <strain evidence="3">K2W31S-8</strain>
    </source>
</reference>
<keyword evidence="3" id="KW-1185">Reference proteome</keyword>
<dbReference type="SUPFAM" id="SSF56935">
    <property type="entry name" value="Porins"/>
    <property type="match status" value="1"/>
</dbReference>
<dbReference type="Proteomes" id="UP000265560">
    <property type="component" value="Chromosome"/>
</dbReference>
<feature type="chain" id="PRO_5017228130" evidence="1">
    <location>
        <begin position="32"/>
        <end position="562"/>
    </location>
</feature>
<evidence type="ECO:0000256" key="1">
    <source>
        <dbReference type="SAM" id="SignalP"/>
    </source>
</evidence>
<dbReference type="OrthoDB" id="7052179at2"/>
<sequence>MTLRKSKCVRLPAALGAVLVVGALSPAQSWATFSWESEDGLKVDWTNSLRYSAVFRVKDRESELLRNPNLDDGDQNFSSGLVSNRGELLSELDIVHANGFGARASAMGWYDTVYNRDNDNPGVAGGAFPNQLSSDFDEFTDSTRDQHGRDVELRDAFVFGRLQLGDTELTGRLGQHSLVWGESLFFANNAVAGAQSPFDVTRLLDDPTAEAKEFVLPVPQVSAQWQLTDGLSLGAYYQFRYVHNRIPASGSYFSVSDIVGDGAERLVLDPVTGLSALRGSDQDAKDEGQFGVQLRWQVGEFDLGFYALRFHDKDFQQVTELGQPFGPFGPVLPTGYYLAYQEDTQLYGFSASRSFGDLNLAMETSIRKDQSLATTHAVDASALGAAAPDNRDHPAYAVGDTAHVNLSTIWSVPRTALWNEANLVAELAWTRLLKCKQNCDDTPAGVAALDPNITRDSWSMRAVFEPMYRQALVGWDISVPMGVGFTPDGSRNPLGPAAVPPENGGDFTIGVSGLYMSTWDLNLAYTHFFGPAGTFVDETNSYSYQQARHDRDFVAFTVRRSF</sequence>
<proteinExistence type="predicted"/>
<dbReference type="KEGG" id="pcav:D3880_02270"/>
<organism evidence="2 3">
    <name type="scientific">Pseudomonas cavernae</name>
    <dbReference type="NCBI Taxonomy" id="2320867"/>
    <lineage>
        <taxon>Bacteria</taxon>
        <taxon>Pseudomonadati</taxon>
        <taxon>Pseudomonadota</taxon>
        <taxon>Gammaproteobacteria</taxon>
        <taxon>Pseudomonadales</taxon>
        <taxon>Pseudomonadaceae</taxon>
        <taxon>Pseudomonas</taxon>
    </lineage>
</organism>
<dbReference type="Pfam" id="PF06980">
    <property type="entry name" value="DUF1302"/>
    <property type="match status" value="1"/>
</dbReference>
<keyword evidence="1" id="KW-0732">Signal</keyword>
<gene>
    <name evidence="2" type="ORF">D3880_02270</name>
</gene>
<feature type="signal peptide" evidence="1">
    <location>
        <begin position="1"/>
        <end position="31"/>
    </location>
</feature>
<dbReference type="EMBL" id="CP032419">
    <property type="protein sequence ID" value="AYC31286.1"/>
    <property type="molecule type" value="Genomic_DNA"/>
</dbReference>
<accession>A0A385YX68</accession>